<evidence type="ECO:0000256" key="5">
    <source>
        <dbReference type="ARBA" id="ARBA00022832"/>
    </source>
</evidence>
<feature type="transmembrane region" description="Helical" evidence="10">
    <location>
        <begin position="69"/>
        <end position="90"/>
    </location>
</feature>
<keyword evidence="12" id="KW-1185">Reference proteome</keyword>
<evidence type="ECO:0000256" key="1">
    <source>
        <dbReference type="ARBA" id="ARBA00004141"/>
    </source>
</evidence>
<feature type="transmembrane region" description="Helical" evidence="10">
    <location>
        <begin position="148"/>
        <end position="165"/>
    </location>
</feature>
<dbReference type="Pfam" id="PF01151">
    <property type="entry name" value="ELO"/>
    <property type="match status" value="1"/>
</dbReference>
<evidence type="ECO:0000256" key="8">
    <source>
        <dbReference type="ARBA" id="ARBA00023136"/>
    </source>
</evidence>
<dbReference type="InterPro" id="IPR030457">
    <property type="entry name" value="ELO_CS"/>
</dbReference>
<organism evidence="11 12">
    <name type="scientific">Aedes aegypti</name>
    <name type="common">Yellowfever mosquito</name>
    <name type="synonym">Culex aegypti</name>
    <dbReference type="NCBI Taxonomy" id="7159"/>
    <lineage>
        <taxon>Eukaryota</taxon>
        <taxon>Metazoa</taxon>
        <taxon>Ecdysozoa</taxon>
        <taxon>Arthropoda</taxon>
        <taxon>Hexapoda</taxon>
        <taxon>Insecta</taxon>
        <taxon>Pterygota</taxon>
        <taxon>Neoptera</taxon>
        <taxon>Endopterygota</taxon>
        <taxon>Diptera</taxon>
        <taxon>Nematocera</taxon>
        <taxon>Culicoidea</taxon>
        <taxon>Culicidae</taxon>
        <taxon>Culicinae</taxon>
        <taxon>Aedini</taxon>
        <taxon>Aedes</taxon>
        <taxon>Stegomyia</taxon>
    </lineage>
</organism>
<feature type="transmembrane region" description="Helical" evidence="10">
    <location>
        <begin position="115"/>
        <end position="136"/>
    </location>
</feature>
<dbReference type="GO" id="GO:0005789">
    <property type="term" value="C:endoplasmic reticulum membrane"/>
    <property type="evidence" value="ECO:0007669"/>
    <property type="project" value="TreeGrafter"/>
</dbReference>
<dbReference type="GO" id="GO:0030148">
    <property type="term" value="P:sphingolipid biosynthetic process"/>
    <property type="evidence" value="ECO:0007669"/>
    <property type="project" value="TreeGrafter"/>
</dbReference>
<reference evidence="11 12" key="1">
    <citation type="submission" date="2017-06" db="EMBL/GenBank/DDBJ databases">
        <title>Aedes aegypti genome working group (AGWG) sequencing and assembly.</title>
        <authorList>
            <consortium name="Aedes aegypti Genome Working Group (AGWG)"/>
            <person name="Matthews B.J."/>
        </authorList>
    </citation>
    <scope>NUCLEOTIDE SEQUENCE [LARGE SCALE GENOMIC DNA]</scope>
    <source>
        <strain evidence="11 12">LVP_AGWG</strain>
    </source>
</reference>
<feature type="transmembrane region" description="Helical" evidence="10">
    <location>
        <begin position="171"/>
        <end position="190"/>
    </location>
</feature>
<accession>A0A1S4EV93</accession>
<gene>
    <name evidence="11" type="primary">5570004</name>
</gene>
<dbReference type="GO" id="GO:0034626">
    <property type="term" value="P:fatty acid elongation, polyunsaturated fatty acid"/>
    <property type="evidence" value="ECO:0007669"/>
    <property type="project" value="TreeGrafter"/>
</dbReference>
<dbReference type="PANTHER" id="PTHR11157">
    <property type="entry name" value="FATTY ACID ACYL TRANSFERASE-RELATED"/>
    <property type="match status" value="1"/>
</dbReference>
<keyword evidence="2 10" id="KW-0444">Lipid biosynthesis</keyword>
<dbReference type="OrthoDB" id="434092at2759"/>
<comment type="subcellular location">
    <subcellularLocation>
        <location evidence="1">Membrane</location>
        <topology evidence="1">Multi-pass membrane protein</topology>
    </subcellularLocation>
</comment>
<name>A0A1S4EV93_AEDAE</name>
<feature type="transmembrane region" description="Helical" evidence="10">
    <location>
        <begin position="25"/>
        <end position="48"/>
    </location>
</feature>
<keyword evidence="6 10" id="KW-1133">Transmembrane helix</keyword>
<evidence type="ECO:0000256" key="10">
    <source>
        <dbReference type="RuleBase" id="RU361115"/>
    </source>
</evidence>
<dbReference type="InterPro" id="IPR002076">
    <property type="entry name" value="ELO_fam"/>
</dbReference>
<comment type="catalytic activity">
    <reaction evidence="10">
        <text>a very-long-chain acyl-CoA + malonyl-CoA + H(+) = a very-long-chain 3-oxoacyl-CoA + CO2 + CoA</text>
        <dbReference type="Rhea" id="RHEA:32727"/>
        <dbReference type="ChEBI" id="CHEBI:15378"/>
        <dbReference type="ChEBI" id="CHEBI:16526"/>
        <dbReference type="ChEBI" id="CHEBI:57287"/>
        <dbReference type="ChEBI" id="CHEBI:57384"/>
        <dbReference type="ChEBI" id="CHEBI:90725"/>
        <dbReference type="ChEBI" id="CHEBI:90736"/>
        <dbReference type="EC" id="2.3.1.199"/>
    </reaction>
</comment>
<dbReference type="EnsemblMetazoa" id="AAEL000216-RA">
    <property type="protein sequence ID" value="AAEL000216-PA"/>
    <property type="gene ID" value="AAEL000216"/>
</dbReference>
<dbReference type="PROSITE" id="PS01188">
    <property type="entry name" value="ELO"/>
    <property type="match status" value="1"/>
</dbReference>
<dbReference type="GO" id="GO:0019367">
    <property type="term" value="P:fatty acid elongation, saturated fatty acid"/>
    <property type="evidence" value="ECO:0007669"/>
    <property type="project" value="TreeGrafter"/>
</dbReference>
<evidence type="ECO:0000256" key="4">
    <source>
        <dbReference type="ARBA" id="ARBA00022692"/>
    </source>
</evidence>
<dbReference type="InParanoid" id="A0A1S4EV93"/>
<feature type="transmembrane region" description="Helical" evidence="10">
    <location>
        <begin position="239"/>
        <end position="258"/>
    </location>
</feature>
<dbReference type="VEuPathDB" id="VectorBase:AAEL000216"/>
<reference evidence="11" key="2">
    <citation type="submission" date="2020-05" db="UniProtKB">
        <authorList>
            <consortium name="EnsemblMetazoa"/>
        </authorList>
    </citation>
    <scope>IDENTIFICATION</scope>
    <source>
        <strain evidence="11">LVP_AGWG</strain>
    </source>
</reference>
<keyword evidence="5 10" id="KW-0276">Fatty acid metabolism</keyword>
<keyword evidence="3 10" id="KW-0808">Transferase</keyword>
<keyword evidence="4 10" id="KW-0812">Transmembrane</keyword>
<dbReference type="Proteomes" id="UP000008820">
    <property type="component" value="Chromosome 3"/>
</dbReference>
<evidence type="ECO:0000256" key="2">
    <source>
        <dbReference type="ARBA" id="ARBA00022516"/>
    </source>
</evidence>
<dbReference type="GO" id="GO:0034625">
    <property type="term" value="P:fatty acid elongation, monounsaturated fatty acid"/>
    <property type="evidence" value="ECO:0007669"/>
    <property type="project" value="TreeGrafter"/>
</dbReference>
<evidence type="ECO:0000313" key="11">
    <source>
        <dbReference type="EnsemblMetazoa" id="AAEL000216-PA"/>
    </source>
</evidence>
<dbReference type="GO" id="GO:0042761">
    <property type="term" value="P:very long-chain fatty acid biosynthetic process"/>
    <property type="evidence" value="ECO:0007669"/>
    <property type="project" value="TreeGrafter"/>
</dbReference>
<proteinExistence type="inferred from homology"/>
<keyword evidence="8 10" id="KW-0472">Membrane</keyword>
<dbReference type="PANTHER" id="PTHR11157:SF116">
    <property type="entry name" value="ELONGATION OF VERY LONG CHAIN FATTY ACIDS PROTEIN-RELATED"/>
    <property type="match status" value="1"/>
</dbReference>
<dbReference type="EC" id="2.3.1.199" evidence="10"/>
<protein>
    <recommendedName>
        <fullName evidence="10">Elongation of very long chain fatty acids protein</fullName>
        <ecNumber evidence="10">2.3.1.199</ecNumber>
    </recommendedName>
    <alternativeName>
        <fullName evidence="10">Very-long-chain 3-oxoacyl-CoA synthase</fullName>
    </alternativeName>
</protein>
<evidence type="ECO:0000256" key="7">
    <source>
        <dbReference type="ARBA" id="ARBA00023098"/>
    </source>
</evidence>
<dbReference type="AlphaFoldDB" id="A0A1S4EV93"/>
<evidence type="ECO:0000313" key="12">
    <source>
        <dbReference type="Proteomes" id="UP000008820"/>
    </source>
</evidence>
<keyword evidence="7 10" id="KW-0443">Lipid metabolism</keyword>
<comment type="similarity">
    <text evidence="10">Belongs to the ELO family.</text>
</comment>
<dbReference type="GO" id="GO:0009922">
    <property type="term" value="F:fatty acid elongase activity"/>
    <property type="evidence" value="ECO:0007669"/>
    <property type="project" value="UniProtKB-EC"/>
</dbReference>
<evidence type="ECO:0000256" key="3">
    <source>
        <dbReference type="ARBA" id="ARBA00022679"/>
    </source>
</evidence>
<evidence type="ECO:0000256" key="6">
    <source>
        <dbReference type="ARBA" id="ARBA00022989"/>
    </source>
</evidence>
<sequence length="269" mass="31643">MALVIDRMFDEYQQYMDDHRDRRSLNFPLVNTIWPVVTIIATYLYVVLRGGPKYMELRKAYDLKAVIRIYNIVQVIANGGYFIAVMFYMLQWENFSFKCQPVNYSESKQGYEELYLSYGYFLLKVLDLADTVFFVLRKKQSHVSFLHVYHHAVMVTLSFLAVIFVPGGHVMMLGVWNSLVHAVMYFYYYLASYGNQSSWKKYLTRLQLVQFVHMGFHFGRPALLGLNCGFPRIWHWVGFLQAVFILGMFLDFYVKAYVSKGREGAKKKT</sequence>
<keyword evidence="9 10" id="KW-0275">Fatty acid biosynthesis</keyword>
<evidence type="ECO:0000256" key="9">
    <source>
        <dbReference type="ARBA" id="ARBA00023160"/>
    </source>
</evidence>